<dbReference type="Proteomes" id="UP000243975">
    <property type="component" value="Unassembled WGS sequence"/>
</dbReference>
<evidence type="ECO:0000256" key="2">
    <source>
        <dbReference type="ARBA" id="ARBA00001946"/>
    </source>
</evidence>
<keyword evidence="10" id="KW-1185">Reference proteome</keyword>
<dbReference type="PROSITE" id="PS51462">
    <property type="entry name" value="NUDIX"/>
    <property type="match status" value="1"/>
</dbReference>
<comment type="cofactor">
    <cofactor evidence="2">
        <name>Mg(2+)</name>
        <dbReference type="ChEBI" id="CHEBI:18420"/>
    </cofactor>
</comment>
<keyword evidence="7" id="KW-1133">Transmembrane helix</keyword>
<dbReference type="AlphaFoldDB" id="A0A118JX60"/>
<dbReference type="FunFam" id="3.90.79.10:FF:000036">
    <property type="entry name" value="Nudix hydrolase 11"/>
    <property type="match status" value="1"/>
</dbReference>
<dbReference type="GO" id="GO:0000210">
    <property type="term" value="F:NAD+ diphosphatase activity"/>
    <property type="evidence" value="ECO:0007669"/>
    <property type="project" value="EnsemblPlants"/>
</dbReference>
<evidence type="ECO:0000256" key="4">
    <source>
        <dbReference type="ARBA" id="ARBA00022801"/>
    </source>
</evidence>
<protein>
    <submittedName>
        <fullName evidence="9">NUDIX hydrolase domain-containing protein</fullName>
    </submittedName>
</protein>
<dbReference type="GO" id="GO:0010945">
    <property type="term" value="F:coenzyme A diphosphatase activity"/>
    <property type="evidence" value="ECO:0007669"/>
    <property type="project" value="EnsemblPlants"/>
</dbReference>
<keyword evidence="5" id="KW-0460">Magnesium</keyword>
<accession>A0A118JX60</accession>
<dbReference type="Pfam" id="PF00293">
    <property type="entry name" value="NUDIX"/>
    <property type="match status" value="1"/>
</dbReference>
<feature type="transmembrane region" description="Helical" evidence="7">
    <location>
        <begin position="192"/>
        <end position="210"/>
    </location>
</feature>
<dbReference type="GO" id="GO:0046872">
    <property type="term" value="F:metal ion binding"/>
    <property type="evidence" value="ECO:0007669"/>
    <property type="project" value="UniProtKB-KW"/>
</dbReference>
<evidence type="ECO:0000256" key="3">
    <source>
        <dbReference type="ARBA" id="ARBA00022723"/>
    </source>
</evidence>
<feature type="domain" description="Nudix hydrolase" evidence="8">
    <location>
        <begin position="43"/>
        <end position="178"/>
    </location>
</feature>
<organism evidence="9 10">
    <name type="scientific">Cynara cardunculus var. scolymus</name>
    <name type="common">Globe artichoke</name>
    <name type="synonym">Cynara scolymus</name>
    <dbReference type="NCBI Taxonomy" id="59895"/>
    <lineage>
        <taxon>Eukaryota</taxon>
        <taxon>Viridiplantae</taxon>
        <taxon>Streptophyta</taxon>
        <taxon>Embryophyta</taxon>
        <taxon>Tracheophyta</taxon>
        <taxon>Spermatophyta</taxon>
        <taxon>Magnoliopsida</taxon>
        <taxon>eudicotyledons</taxon>
        <taxon>Gunneridae</taxon>
        <taxon>Pentapetalae</taxon>
        <taxon>asterids</taxon>
        <taxon>campanulids</taxon>
        <taxon>Asterales</taxon>
        <taxon>Asteraceae</taxon>
        <taxon>Carduoideae</taxon>
        <taxon>Cardueae</taxon>
        <taxon>Carduinae</taxon>
        <taxon>Cynara</taxon>
    </lineage>
</organism>
<dbReference type="PANTHER" id="PTHR12992:SF41">
    <property type="entry name" value="NUDIX HYDROLASE 11"/>
    <property type="match status" value="1"/>
</dbReference>
<sequence length="231" mass="26416">MDSNNNTRSGKLVDLYQRFRQSKSVSPLPDAAESNQSETFKRPNRAAVLICLFEEGNDVHVILTKRSSKLSSYSGEVSLPGGRRDEEDRDDIETALREAKEEIGLDPGLVDVVTVLEPFITKGNVTVVPVIGILWDKQSFNPVPNAEEVESIFYAPLEMFLKNKNRRQEEKEFQGDKYVLHYFDHETNNKVYVIWALTAGILIAAASLIYKRQPDFQPRMPKFWNKNYSRS</sequence>
<keyword evidence="7" id="KW-0812">Transmembrane</keyword>
<keyword evidence="6" id="KW-0464">Manganese</keyword>
<comment type="cofactor">
    <cofactor evidence="1">
        <name>Mn(2+)</name>
        <dbReference type="ChEBI" id="CHEBI:29035"/>
    </cofactor>
</comment>
<dbReference type="CDD" id="cd03426">
    <property type="entry name" value="NUDIX_CoAse_Nudt7"/>
    <property type="match status" value="1"/>
</dbReference>
<dbReference type="Gene3D" id="3.90.79.10">
    <property type="entry name" value="Nucleoside Triphosphate Pyrophosphohydrolase"/>
    <property type="match status" value="1"/>
</dbReference>
<evidence type="ECO:0000313" key="10">
    <source>
        <dbReference type="Proteomes" id="UP000243975"/>
    </source>
</evidence>
<dbReference type="GO" id="GO:2001294">
    <property type="term" value="P:malonyl-CoA catabolic process"/>
    <property type="evidence" value="ECO:0007669"/>
    <property type="project" value="EnsemblPlants"/>
</dbReference>
<evidence type="ECO:0000256" key="6">
    <source>
        <dbReference type="ARBA" id="ARBA00023211"/>
    </source>
</evidence>
<dbReference type="SUPFAM" id="SSF55811">
    <property type="entry name" value="Nudix"/>
    <property type="match status" value="1"/>
</dbReference>
<dbReference type="GO" id="GO:0015938">
    <property type="term" value="P:coenzyme A catabolic process"/>
    <property type="evidence" value="ECO:0007669"/>
    <property type="project" value="TreeGrafter"/>
</dbReference>
<dbReference type="EMBL" id="LEKV01003875">
    <property type="protein sequence ID" value="KVH97042.1"/>
    <property type="molecule type" value="Genomic_DNA"/>
</dbReference>
<keyword evidence="4 9" id="KW-0378">Hydrolase</keyword>
<keyword evidence="7" id="KW-0472">Membrane</keyword>
<evidence type="ECO:0000256" key="5">
    <source>
        <dbReference type="ARBA" id="ARBA00022842"/>
    </source>
</evidence>
<dbReference type="InterPro" id="IPR015797">
    <property type="entry name" value="NUDIX_hydrolase-like_dom_sf"/>
</dbReference>
<dbReference type="STRING" id="59895.A0A118JX60"/>
<comment type="caution">
    <text evidence="9">The sequence shown here is derived from an EMBL/GenBank/DDBJ whole genome shotgun (WGS) entry which is preliminary data.</text>
</comment>
<evidence type="ECO:0000256" key="7">
    <source>
        <dbReference type="SAM" id="Phobius"/>
    </source>
</evidence>
<gene>
    <name evidence="9" type="ORF">Ccrd_000865</name>
</gene>
<dbReference type="PANTHER" id="PTHR12992">
    <property type="entry name" value="NUDIX HYDROLASE"/>
    <property type="match status" value="1"/>
</dbReference>
<dbReference type="GO" id="GO:0015937">
    <property type="term" value="P:coenzyme A biosynthetic process"/>
    <property type="evidence" value="ECO:0007669"/>
    <property type="project" value="EnsemblPlants"/>
</dbReference>
<dbReference type="GO" id="GO:0005829">
    <property type="term" value="C:cytosol"/>
    <property type="evidence" value="ECO:0007669"/>
    <property type="project" value="EnsemblPlants"/>
</dbReference>
<reference evidence="9 10" key="1">
    <citation type="journal article" date="2016" name="Sci. Rep.">
        <title>The genome sequence of the outbreeding globe artichoke constructed de novo incorporating a phase-aware low-pass sequencing strategy of F1 progeny.</title>
        <authorList>
            <person name="Scaglione D."/>
            <person name="Reyes-Chin-Wo S."/>
            <person name="Acquadro A."/>
            <person name="Froenicke L."/>
            <person name="Portis E."/>
            <person name="Beitel C."/>
            <person name="Tirone M."/>
            <person name="Mauro R."/>
            <person name="Lo Monaco A."/>
            <person name="Mauromicale G."/>
            <person name="Faccioli P."/>
            <person name="Cattivelli L."/>
            <person name="Rieseberg L."/>
            <person name="Michelmore R."/>
            <person name="Lanteri S."/>
        </authorList>
    </citation>
    <scope>NUCLEOTIDE SEQUENCE [LARGE SCALE GENOMIC DNA]</scope>
    <source>
        <strain evidence="9">2C</strain>
    </source>
</reference>
<dbReference type="OMA" id="GMRDETD"/>
<dbReference type="InterPro" id="IPR000086">
    <property type="entry name" value="NUDIX_hydrolase_dom"/>
</dbReference>
<dbReference type="GO" id="GO:0008893">
    <property type="term" value="F:guanosine-3',5'-bis(diphosphate) 3'-diphosphatase activity"/>
    <property type="evidence" value="ECO:0007669"/>
    <property type="project" value="EnsemblPlants"/>
</dbReference>
<dbReference type="Gramene" id="KVH97042">
    <property type="protein sequence ID" value="KVH97042"/>
    <property type="gene ID" value="Ccrd_000865"/>
</dbReference>
<keyword evidence="3" id="KW-0479">Metal-binding</keyword>
<evidence type="ECO:0000256" key="1">
    <source>
        <dbReference type="ARBA" id="ARBA00001936"/>
    </source>
</evidence>
<proteinExistence type="predicted"/>
<evidence type="ECO:0000313" key="9">
    <source>
        <dbReference type="EMBL" id="KVH97042.1"/>
    </source>
</evidence>
<evidence type="ECO:0000259" key="8">
    <source>
        <dbReference type="PROSITE" id="PS51462"/>
    </source>
</evidence>
<dbReference type="InterPro" id="IPR045121">
    <property type="entry name" value="CoAse"/>
</dbReference>
<name>A0A118JX60_CYNCS</name>
<dbReference type="OrthoDB" id="206213at2759"/>